<feature type="domain" description="Reverse transcriptase" evidence="4">
    <location>
        <begin position="462"/>
        <end position="637"/>
    </location>
</feature>
<protein>
    <recommendedName>
        <fullName evidence="2">ribonuclease H</fullName>
        <ecNumber evidence="2">3.1.26.4</ecNumber>
    </recommendedName>
</protein>
<dbReference type="Gene3D" id="3.10.10.10">
    <property type="entry name" value="HIV Type 1 Reverse Transcriptase, subunit A, domain 1"/>
    <property type="match status" value="1"/>
</dbReference>
<comment type="caution">
    <text evidence="5">The sequence shown here is derived from an EMBL/GenBank/DDBJ whole genome shotgun (WGS) entry which is preliminary data.</text>
</comment>
<comment type="similarity">
    <text evidence="1">Belongs to the beta type-B retroviral polymerase family. HERV class-II K(HML-2) pol subfamily.</text>
</comment>
<dbReference type="InterPro" id="IPR043128">
    <property type="entry name" value="Rev_trsase/Diguanyl_cyclase"/>
</dbReference>
<sequence length="637" mass="71978">MVWSFTPKQLQDPDKMVEYLKGKCCGDSKETQLTALCWALATIYQTLLESRQHHPEGESRPTGTAAAQTPATGPAAAQTPATGTVAEPKDQPIPVSVAPIHKKKYTRKSVRLVKDDDESGPSREQEEPEPEVITRSLSLSELRDMRKDFSRLPGEHIITWLLRCWDNGASSLELEGREAKQLGSLSREGGIDKAIGKKAQALSLWRRLLSSVRERYPFSKDVIGRPGKWTTMERGIQYLRELAVREMVYYDPDNAQLPTDPDEVQCTRPMWRKFVRSAPSSYANSLAVIDWKSEEAPTVDEVAGHMKRAFLPPSSRLWRNCPRTSGNSKRIYLTPHLYRPVLQLLGLTLLEAEVSLTGNEWQKHPIVTGPEAPCISGIDYLWKGYFKDPKGYRWAFGIAALEAEEIEPLSSLPSLSEDPSVVGLLRVEEQQVPIATTTVHRRQYCTNRDSLVPIHELIRQLEGQGVISRTRSPFNSPIWPVRKSNGEWRLTVDYRGLNEVTPPMSAAVPDMLELQYELESKAAKWYATIDIANAFFSIPLAAECRPQFAFTWRGVQYTWNRLPQGWKHSPTICHGLIQTALEKGEAPEHLQYIDDIIVWGNSAEEVSEKGKKIIQILLQAGFAIKRRSRGLRRKSSF</sequence>
<reference evidence="5 6" key="1">
    <citation type="submission" date="2024-06" db="EMBL/GenBank/DDBJ databases">
        <title>The draft genome of Grus japonensis, version 3.</title>
        <authorList>
            <person name="Nabeshima K."/>
            <person name="Suzuki S."/>
            <person name="Onuma M."/>
        </authorList>
    </citation>
    <scope>NUCLEOTIDE SEQUENCE [LARGE SCALE GENOMIC DNA]</scope>
    <source>
        <strain evidence="5 6">451A</strain>
    </source>
</reference>
<proteinExistence type="inferred from homology"/>
<dbReference type="EMBL" id="BAAFJT010000012">
    <property type="protein sequence ID" value="GAB0195109.1"/>
    <property type="molecule type" value="Genomic_DNA"/>
</dbReference>
<feature type="compositionally biased region" description="Low complexity" evidence="3">
    <location>
        <begin position="61"/>
        <end position="84"/>
    </location>
</feature>
<dbReference type="InterPro" id="IPR000477">
    <property type="entry name" value="RT_dom"/>
</dbReference>
<evidence type="ECO:0000256" key="2">
    <source>
        <dbReference type="ARBA" id="ARBA00012180"/>
    </source>
</evidence>
<evidence type="ECO:0000256" key="1">
    <source>
        <dbReference type="ARBA" id="ARBA00010879"/>
    </source>
</evidence>
<dbReference type="Gene3D" id="3.30.70.270">
    <property type="match status" value="1"/>
</dbReference>
<gene>
    <name evidence="5" type="ORF">GRJ2_001976200</name>
</gene>
<dbReference type="InterPro" id="IPR043502">
    <property type="entry name" value="DNA/RNA_pol_sf"/>
</dbReference>
<name>A0ABC9XC47_GRUJA</name>
<dbReference type="SUPFAM" id="SSF56672">
    <property type="entry name" value="DNA/RNA polymerases"/>
    <property type="match status" value="1"/>
</dbReference>
<dbReference type="Pfam" id="PF00078">
    <property type="entry name" value="RVT_1"/>
    <property type="match status" value="1"/>
</dbReference>
<evidence type="ECO:0000256" key="3">
    <source>
        <dbReference type="SAM" id="MobiDB-lite"/>
    </source>
</evidence>
<evidence type="ECO:0000259" key="4">
    <source>
        <dbReference type="PROSITE" id="PS50878"/>
    </source>
</evidence>
<dbReference type="AlphaFoldDB" id="A0ABC9XC47"/>
<dbReference type="EC" id="3.1.26.4" evidence="2"/>
<evidence type="ECO:0000313" key="5">
    <source>
        <dbReference type="EMBL" id="GAB0195109.1"/>
    </source>
</evidence>
<dbReference type="PANTHER" id="PTHR33064:SF29">
    <property type="entry name" value="PEPTIDASE A2 DOMAIN-CONTAINING PROTEIN-RELATED"/>
    <property type="match status" value="1"/>
</dbReference>
<keyword evidence="6" id="KW-1185">Reference proteome</keyword>
<evidence type="ECO:0000313" key="6">
    <source>
        <dbReference type="Proteomes" id="UP001623348"/>
    </source>
</evidence>
<dbReference type="InterPro" id="IPR051320">
    <property type="entry name" value="Viral_Replic_Matur_Polypro"/>
</dbReference>
<feature type="compositionally biased region" description="Basic residues" evidence="3">
    <location>
        <begin position="100"/>
        <end position="111"/>
    </location>
</feature>
<accession>A0ABC9XC47</accession>
<dbReference type="PROSITE" id="PS50878">
    <property type="entry name" value="RT_POL"/>
    <property type="match status" value="1"/>
</dbReference>
<dbReference type="GO" id="GO:0004523">
    <property type="term" value="F:RNA-DNA hybrid ribonuclease activity"/>
    <property type="evidence" value="ECO:0007669"/>
    <property type="project" value="UniProtKB-EC"/>
</dbReference>
<dbReference type="Proteomes" id="UP001623348">
    <property type="component" value="Unassembled WGS sequence"/>
</dbReference>
<organism evidence="5 6">
    <name type="scientific">Grus japonensis</name>
    <name type="common">Japanese crane</name>
    <name type="synonym">Red-crowned crane</name>
    <dbReference type="NCBI Taxonomy" id="30415"/>
    <lineage>
        <taxon>Eukaryota</taxon>
        <taxon>Metazoa</taxon>
        <taxon>Chordata</taxon>
        <taxon>Craniata</taxon>
        <taxon>Vertebrata</taxon>
        <taxon>Euteleostomi</taxon>
        <taxon>Archelosauria</taxon>
        <taxon>Archosauria</taxon>
        <taxon>Dinosauria</taxon>
        <taxon>Saurischia</taxon>
        <taxon>Theropoda</taxon>
        <taxon>Coelurosauria</taxon>
        <taxon>Aves</taxon>
        <taxon>Neognathae</taxon>
        <taxon>Neoaves</taxon>
        <taxon>Gruiformes</taxon>
        <taxon>Gruidae</taxon>
        <taxon>Grus</taxon>
    </lineage>
</organism>
<dbReference type="PANTHER" id="PTHR33064">
    <property type="entry name" value="POL PROTEIN"/>
    <property type="match status" value="1"/>
</dbReference>
<feature type="region of interest" description="Disordered" evidence="3">
    <location>
        <begin position="51"/>
        <end position="133"/>
    </location>
</feature>